<dbReference type="Proteomes" id="UP001066276">
    <property type="component" value="Chromosome 1_1"/>
</dbReference>
<evidence type="ECO:0000313" key="3">
    <source>
        <dbReference type="Proteomes" id="UP001066276"/>
    </source>
</evidence>
<name>A0AAV7WTG8_PLEWA</name>
<evidence type="ECO:0000256" key="1">
    <source>
        <dbReference type="SAM" id="MobiDB-lite"/>
    </source>
</evidence>
<protein>
    <submittedName>
        <fullName evidence="2">Uncharacterized protein</fullName>
    </submittedName>
</protein>
<keyword evidence="3" id="KW-1185">Reference proteome</keyword>
<feature type="region of interest" description="Disordered" evidence="1">
    <location>
        <begin position="175"/>
        <end position="203"/>
    </location>
</feature>
<dbReference type="EMBL" id="JANPWB010000001">
    <property type="protein sequence ID" value="KAJ1216070.1"/>
    <property type="molecule type" value="Genomic_DNA"/>
</dbReference>
<accession>A0AAV7WTG8</accession>
<gene>
    <name evidence="2" type="ORF">NDU88_003676</name>
</gene>
<proteinExistence type="predicted"/>
<reference evidence="2" key="1">
    <citation type="journal article" date="2022" name="bioRxiv">
        <title>Sequencing and chromosome-scale assembly of the giantPleurodeles waltlgenome.</title>
        <authorList>
            <person name="Brown T."/>
            <person name="Elewa A."/>
            <person name="Iarovenko S."/>
            <person name="Subramanian E."/>
            <person name="Araus A.J."/>
            <person name="Petzold A."/>
            <person name="Susuki M."/>
            <person name="Suzuki K.-i.T."/>
            <person name="Hayashi T."/>
            <person name="Toyoda A."/>
            <person name="Oliveira C."/>
            <person name="Osipova E."/>
            <person name="Leigh N.D."/>
            <person name="Simon A."/>
            <person name="Yun M.H."/>
        </authorList>
    </citation>
    <scope>NUCLEOTIDE SEQUENCE</scope>
    <source>
        <strain evidence="2">20211129_DDA</strain>
        <tissue evidence="2">Liver</tissue>
    </source>
</reference>
<organism evidence="2 3">
    <name type="scientific">Pleurodeles waltl</name>
    <name type="common">Iberian ribbed newt</name>
    <dbReference type="NCBI Taxonomy" id="8319"/>
    <lineage>
        <taxon>Eukaryota</taxon>
        <taxon>Metazoa</taxon>
        <taxon>Chordata</taxon>
        <taxon>Craniata</taxon>
        <taxon>Vertebrata</taxon>
        <taxon>Euteleostomi</taxon>
        <taxon>Amphibia</taxon>
        <taxon>Batrachia</taxon>
        <taxon>Caudata</taxon>
        <taxon>Salamandroidea</taxon>
        <taxon>Salamandridae</taxon>
        <taxon>Pleurodelinae</taxon>
        <taxon>Pleurodeles</taxon>
    </lineage>
</organism>
<evidence type="ECO:0000313" key="2">
    <source>
        <dbReference type="EMBL" id="KAJ1216070.1"/>
    </source>
</evidence>
<dbReference type="AlphaFoldDB" id="A0AAV7WTG8"/>
<comment type="caution">
    <text evidence="2">The sequence shown here is derived from an EMBL/GenBank/DDBJ whole genome shotgun (WGS) entry which is preliminary data.</text>
</comment>
<sequence length="203" mass="22434">MYGPRGLISDKKQWRGTGVNKPCSPYLLRSGRRAKVTPALLGGVVPRKTIKVGIQAPSILGKDYNISNPSVEGLLSKRTKITPSFKTNFRVLPGATDMDGREPEQLGTYMQREPRAETGNSGANQISYIECSPNRFHALADLANMETTQDGRHSPIDLEVGVWNVDRQGCRVPRILESDKGTLQQDKAKDQDGVKTRSQDKKI</sequence>